<accession>A0ABD5YUU5</accession>
<name>A0ABD5YUU5_9EURY</name>
<evidence type="ECO:0000313" key="1">
    <source>
        <dbReference type="EMBL" id="MFC7191011.1"/>
    </source>
</evidence>
<dbReference type="GeneID" id="76200687"/>
<dbReference type="AlphaFoldDB" id="A0ABD5YUU5"/>
<keyword evidence="2" id="KW-1185">Reference proteome</keyword>
<dbReference type="Proteomes" id="UP001596417">
    <property type="component" value="Unassembled WGS sequence"/>
</dbReference>
<dbReference type="RefSeq" id="WP_248908555.1">
    <property type="nucleotide sequence ID" value="NZ_CP109979.1"/>
</dbReference>
<protein>
    <submittedName>
        <fullName evidence="1">Uncharacterized protein</fullName>
    </submittedName>
</protein>
<organism evidence="1 2">
    <name type="scientific">Halocatena marina</name>
    <dbReference type="NCBI Taxonomy" id="2934937"/>
    <lineage>
        <taxon>Archaea</taxon>
        <taxon>Methanobacteriati</taxon>
        <taxon>Methanobacteriota</taxon>
        <taxon>Stenosarchaea group</taxon>
        <taxon>Halobacteria</taxon>
        <taxon>Halobacteriales</taxon>
        <taxon>Natronomonadaceae</taxon>
        <taxon>Halocatena</taxon>
    </lineage>
</organism>
<reference evidence="1 2" key="1">
    <citation type="journal article" date="2019" name="Int. J. Syst. Evol. Microbiol.">
        <title>The Global Catalogue of Microorganisms (GCM) 10K type strain sequencing project: providing services to taxonomists for standard genome sequencing and annotation.</title>
        <authorList>
            <consortium name="The Broad Institute Genomics Platform"/>
            <consortium name="The Broad Institute Genome Sequencing Center for Infectious Disease"/>
            <person name="Wu L."/>
            <person name="Ma J."/>
        </authorList>
    </citation>
    <scope>NUCLEOTIDE SEQUENCE [LARGE SCALE GENOMIC DNA]</scope>
    <source>
        <strain evidence="1 2">RDMS1</strain>
    </source>
</reference>
<sequence>MIGSNTLIGSMSGLLDNDEITKLNILSLLAQAGRAMKNENTERALLLFGTALVAARYKRFSYAVQGALAMNDFLKKLR</sequence>
<gene>
    <name evidence="1" type="ORF">ACFQL7_15060</name>
</gene>
<evidence type="ECO:0000313" key="2">
    <source>
        <dbReference type="Proteomes" id="UP001596417"/>
    </source>
</evidence>
<comment type="caution">
    <text evidence="1">The sequence shown here is derived from an EMBL/GenBank/DDBJ whole genome shotgun (WGS) entry which is preliminary data.</text>
</comment>
<proteinExistence type="predicted"/>
<dbReference type="EMBL" id="JBHTAX010000001">
    <property type="protein sequence ID" value="MFC7191011.1"/>
    <property type="molecule type" value="Genomic_DNA"/>
</dbReference>